<sequence>MKNDTPDGLGVPLPAGSTALYAQRPGGRLLLGLGAVTDRTVGETIRLAAGVSSQVTLTQAMVASAALAAASGAAISREVVLTATNANPFPATLDVPIGAAGQAIEADDKALNRTDGTLTWSPTLPPGGRADLRYRY</sequence>
<gene>
    <name evidence="1" type="ORF">H5J25_03775</name>
</gene>
<reference evidence="2" key="1">
    <citation type="submission" date="2020-09" db="EMBL/GenBank/DDBJ databases">
        <title>Sphingomonas sp., a new species isolated from pork steak.</title>
        <authorList>
            <person name="Heidler von Heilborn D."/>
        </authorList>
    </citation>
    <scope>NUCLEOTIDE SEQUENCE [LARGE SCALE GENOMIC DNA]</scope>
</reference>
<keyword evidence="2" id="KW-1185">Reference proteome</keyword>
<dbReference type="AlphaFoldDB" id="A0A974NVX6"/>
<proteinExistence type="predicted"/>
<evidence type="ECO:0008006" key="3">
    <source>
        <dbReference type="Google" id="ProtNLM"/>
    </source>
</evidence>
<protein>
    <recommendedName>
        <fullName evidence="3">DUF4139 domain-containing protein</fullName>
    </recommendedName>
</protein>
<evidence type="ECO:0000313" key="1">
    <source>
        <dbReference type="EMBL" id="QQV77881.1"/>
    </source>
</evidence>
<dbReference type="KEGG" id="sari:H5J25_03775"/>
<organism evidence="1 2">
    <name type="scientific">Sphingomonas aliaeris</name>
    <dbReference type="NCBI Taxonomy" id="2759526"/>
    <lineage>
        <taxon>Bacteria</taxon>
        <taxon>Pseudomonadati</taxon>
        <taxon>Pseudomonadota</taxon>
        <taxon>Alphaproteobacteria</taxon>
        <taxon>Sphingomonadales</taxon>
        <taxon>Sphingomonadaceae</taxon>
        <taxon>Sphingomonas</taxon>
    </lineage>
</organism>
<name>A0A974NVX6_9SPHN</name>
<dbReference type="RefSeq" id="WP_202094814.1">
    <property type="nucleotide sequence ID" value="NZ_CP061035.1"/>
</dbReference>
<accession>A0A974NVX6</accession>
<dbReference type="Proteomes" id="UP000595894">
    <property type="component" value="Chromosome"/>
</dbReference>
<evidence type="ECO:0000313" key="2">
    <source>
        <dbReference type="Proteomes" id="UP000595894"/>
    </source>
</evidence>
<dbReference type="EMBL" id="CP061035">
    <property type="protein sequence ID" value="QQV77881.1"/>
    <property type="molecule type" value="Genomic_DNA"/>
</dbReference>